<keyword evidence="9" id="KW-1185">Reference proteome</keyword>
<evidence type="ECO:0000256" key="1">
    <source>
        <dbReference type="ARBA" id="ARBA00004141"/>
    </source>
</evidence>
<dbReference type="SUPFAM" id="SSF81324">
    <property type="entry name" value="Voltage-gated potassium channels"/>
    <property type="match status" value="1"/>
</dbReference>
<evidence type="ECO:0000256" key="3">
    <source>
        <dbReference type="ARBA" id="ARBA00022989"/>
    </source>
</evidence>
<name>A0ABP0M6E7_9DINO</name>
<sequence>MLSVGASSASLVDDERGKRKRSSRIGSRISTGDTVEELLAAQRSQALRNRFVEEKQERPIFFEPSNLFAAEPKRATSDRFGADAGAHSSPAVARFAQSTTTAERRAEQNRLAALQRRSAMMNSTATPINFYDVVDSELISQSNSTDFADRLAGKVIESPIFQRFILSCIVCNSILSFLYTKPYFEQNYGRLIDEADSVFLTIFVIEISLKIKHLKGGFWHDNWNIFDFSLVMVSVLGTIVRDVGTRQTIGSRVLRFLRVLRAFRTLRILGALRKLQVVVNTFLKSLLELANILAMIVLLLFMFGILGLQILGELVPQYFGTLVQSFLSLFILITQDGWVNIWKDVEAAMEDPANDVGALSEIMFRLYFIVFIVIGAWVFINMISGITVTNWQLYVDEMREMESAKFHEIGVATLRDRNHANEVRAISEENISSSTWANQRPLTSASSLGRLSVQKLENYMLVISAMQQNSLEYAALRKKLKTHMAEVHATNMLLEGPGDVDEDEDDAESLPRRVSITNVDDADADALTRMQHLRRESIPDNHRQD</sequence>
<accession>A0ABP0M6E7</accession>
<dbReference type="EMBL" id="CAXAMM010019888">
    <property type="protein sequence ID" value="CAK9046641.1"/>
    <property type="molecule type" value="Genomic_DNA"/>
</dbReference>
<feature type="compositionally biased region" description="Acidic residues" evidence="5">
    <location>
        <begin position="498"/>
        <end position="508"/>
    </location>
</feature>
<keyword evidence="3 6" id="KW-1133">Transmembrane helix</keyword>
<feature type="compositionally biased region" description="Polar residues" evidence="5">
    <location>
        <begin position="1"/>
        <end position="10"/>
    </location>
</feature>
<gene>
    <name evidence="8" type="ORF">SCF082_LOCUS26219</name>
</gene>
<feature type="region of interest" description="Disordered" evidence="5">
    <location>
        <begin position="493"/>
        <end position="523"/>
    </location>
</feature>
<feature type="domain" description="Ion transport" evidence="7">
    <location>
        <begin position="159"/>
        <end position="392"/>
    </location>
</feature>
<evidence type="ECO:0000259" key="7">
    <source>
        <dbReference type="Pfam" id="PF00520"/>
    </source>
</evidence>
<evidence type="ECO:0000256" key="4">
    <source>
        <dbReference type="ARBA" id="ARBA00023136"/>
    </source>
</evidence>
<organism evidence="8 9">
    <name type="scientific">Durusdinium trenchii</name>
    <dbReference type="NCBI Taxonomy" id="1381693"/>
    <lineage>
        <taxon>Eukaryota</taxon>
        <taxon>Sar</taxon>
        <taxon>Alveolata</taxon>
        <taxon>Dinophyceae</taxon>
        <taxon>Suessiales</taxon>
        <taxon>Symbiodiniaceae</taxon>
        <taxon>Durusdinium</taxon>
    </lineage>
</organism>
<evidence type="ECO:0000313" key="8">
    <source>
        <dbReference type="EMBL" id="CAK9046641.1"/>
    </source>
</evidence>
<dbReference type="InterPro" id="IPR028744">
    <property type="entry name" value="CatSper4"/>
</dbReference>
<dbReference type="Pfam" id="PF00520">
    <property type="entry name" value="Ion_trans"/>
    <property type="match status" value="1"/>
</dbReference>
<feature type="non-terminal residue" evidence="8">
    <location>
        <position position="545"/>
    </location>
</feature>
<dbReference type="Gene3D" id="1.20.120.350">
    <property type="entry name" value="Voltage-gated potassium channels. Chain C"/>
    <property type="match status" value="1"/>
</dbReference>
<evidence type="ECO:0000313" key="9">
    <source>
        <dbReference type="Proteomes" id="UP001642464"/>
    </source>
</evidence>
<protein>
    <submittedName>
        <fullName evidence="8">Cation channel sperm-associated protein 4 (CatSper4)</fullName>
    </submittedName>
</protein>
<dbReference type="InterPro" id="IPR005821">
    <property type="entry name" value="Ion_trans_dom"/>
</dbReference>
<dbReference type="PANTHER" id="PTHR47077">
    <property type="entry name" value="ION_TRANS DOMAIN-CONTAINING PROTEIN"/>
    <property type="match status" value="1"/>
</dbReference>
<proteinExistence type="predicted"/>
<comment type="subcellular location">
    <subcellularLocation>
        <location evidence="1">Membrane</location>
        <topology evidence="1">Multi-pass membrane protein</topology>
    </subcellularLocation>
</comment>
<feature type="region of interest" description="Disordered" evidence="5">
    <location>
        <begin position="1"/>
        <end position="28"/>
    </location>
</feature>
<keyword evidence="2 6" id="KW-0812">Transmembrane</keyword>
<feature type="transmembrane region" description="Helical" evidence="6">
    <location>
        <begin position="160"/>
        <end position="179"/>
    </location>
</feature>
<keyword evidence="4 6" id="KW-0472">Membrane</keyword>
<dbReference type="PANTHER" id="PTHR47077:SF1">
    <property type="entry name" value="CATION CHANNEL SPERM-ASSOCIATED PROTEIN 4"/>
    <property type="match status" value="1"/>
</dbReference>
<evidence type="ECO:0000256" key="5">
    <source>
        <dbReference type="SAM" id="MobiDB-lite"/>
    </source>
</evidence>
<dbReference type="Proteomes" id="UP001642464">
    <property type="component" value="Unassembled WGS sequence"/>
</dbReference>
<evidence type="ECO:0000256" key="6">
    <source>
        <dbReference type="SAM" id="Phobius"/>
    </source>
</evidence>
<reference evidence="8 9" key="1">
    <citation type="submission" date="2024-02" db="EMBL/GenBank/DDBJ databases">
        <authorList>
            <person name="Chen Y."/>
            <person name="Shah S."/>
            <person name="Dougan E. K."/>
            <person name="Thang M."/>
            <person name="Chan C."/>
        </authorList>
    </citation>
    <scope>NUCLEOTIDE SEQUENCE [LARGE SCALE GENOMIC DNA]</scope>
</reference>
<evidence type="ECO:0000256" key="2">
    <source>
        <dbReference type="ARBA" id="ARBA00022692"/>
    </source>
</evidence>
<comment type="caution">
    <text evidence="8">The sequence shown here is derived from an EMBL/GenBank/DDBJ whole genome shotgun (WGS) entry which is preliminary data.</text>
</comment>
<dbReference type="Gene3D" id="1.10.287.70">
    <property type="match status" value="1"/>
</dbReference>
<dbReference type="InterPro" id="IPR027359">
    <property type="entry name" value="Volt_channel_dom_sf"/>
</dbReference>
<feature type="transmembrane region" description="Helical" evidence="6">
    <location>
        <begin position="362"/>
        <end position="380"/>
    </location>
</feature>
<feature type="transmembrane region" description="Helical" evidence="6">
    <location>
        <begin position="289"/>
        <end position="311"/>
    </location>
</feature>